<dbReference type="Gene3D" id="3.50.50.60">
    <property type="entry name" value="FAD/NAD(P)-binding domain"/>
    <property type="match status" value="2"/>
</dbReference>
<evidence type="ECO:0000259" key="1">
    <source>
        <dbReference type="Pfam" id="PF17885"/>
    </source>
</evidence>
<reference evidence="2" key="1">
    <citation type="submission" date="2023-08" db="EMBL/GenBank/DDBJ databases">
        <title>Functional and genomic diversity of the sorghum phyllosphere microbiome.</title>
        <authorList>
            <person name="Shade A."/>
        </authorList>
    </citation>
    <scope>NUCLEOTIDE SEQUENCE</scope>
    <source>
        <strain evidence="2">SORGH_AS_0201</strain>
    </source>
</reference>
<dbReference type="InterPro" id="IPR036188">
    <property type="entry name" value="FAD/NAD-bd_sf"/>
</dbReference>
<dbReference type="EMBL" id="JAVJAF010000001">
    <property type="protein sequence ID" value="MDR6232286.1"/>
    <property type="molecule type" value="Genomic_DNA"/>
</dbReference>
<feature type="domain" description="Styrene monooxygenase StyA putative substrate binding" evidence="1">
    <location>
        <begin position="172"/>
        <end position="279"/>
    </location>
</feature>
<dbReference type="Proteomes" id="UP001268036">
    <property type="component" value="Unassembled WGS sequence"/>
</dbReference>
<dbReference type="Pfam" id="PF17885">
    <property type="entry name" value="Smoa_sbd"/>
    <property type="match status" value="1"/>
</dbReference>
<accession>A0AAJ2EVI0</accession>
<dbReference type="AlphaFoldDB" id="A0AAJ2EVI0"/>
<proteinExistence type="predicted"/>
<evidence type="ECO:0000313" key="2">
    <source>
        <dbReference type="EMBL" id="MDR6232286.1"/>
    </source>
</evidence>
<dbReference type="InterPro" id="IPR041654">
    <property type="entry name" value="StyA_sbd"/>
</dbReference>
<sequence length="436" mass="48413">MQNPFWRLFNGFTPTRNSTPRRTSMRRIAIVGAGQAGLQLGLGLLAQGYHVSLTTNRTGEQVRAGKVMSSQCMFNTSLQTERDLGLNFWEDQCPAVEGIGLAVPDPVHPDRPAFQWSARLERYAQAVDQRLKMPAWMDEFERRGGELIIQDVGLAELETLSASHDLTLLAAGKGEVVNLFARDTERTVFQQPQRALALTYVKGMTPMSPYSRVAFNLVPGVGEYFVFPALTLSGPCEIMVFEGIPGGPMDCWQDVTSPEQHLERSLEIVRRFAPWEAERCQNLELTDAGGVLAGRFTPMVRKPVLRLPSGRPVFGMADALVVNDPITGQGSNNAAKCSKVYLEAILAQGDAAFTPDWMHRTFERYWDYAGEVVKWTNSLLTPPPPHILDLLGAASQSQAIASNIVNAFDDPRRFAPWWFEADACQTFIREHLSQAA</sequence>
<evidence type="ECO:0000313" key="3">
    <source>
        <dbReference type="Proteomes" id="UP001268036"/>
    </source>
</evidence>
<dbReference type="Gene3D" id="3.30.9.40">
    <property type="match status" value="1"/>
</dbReference>
<organism evidence="2 3">
    <name type="scientific">Pseudomonas oryzihabitans</name>
    <dbReference type="NCBI Taxonomy" id="47885"/>
    <lineage>
        <taxon>Bacteria</taxon>
        <taxon>Pseudomonadati</taxon>
        <taxon>Pseudomonadota</taxon>
        <taxon>Gammaproteobacteria</taxon>
        <taxon>Pseudomonadales</taxon>
        <taxon>Pseudomonadaceae</taxon>
        <taxon>Pseudomonas</taxon>
    </lineage>
</organism>
<comment type="caution">
    <text evidence="2">The sequence shown here is derived from an EMBL/GenBank/DDBJ whole genome shotgun (WGS) entry which is preliminary data.</text>
</comment>
<gene>
    <name evidence="2" type="ORF">QE440_000027</name>
</gene>
<name>A0AAJ2EVI0_9PSED</name>
<protein>
    <recommendedName>
        <fullName evidence="1">Styrene monooxygenase StyA putative substrate binding domain-containing protein</fullName>
    </recommendedName>
</protein>
<dbReference type="SUPFAM" id="SSF51905">
    <property type="entry name" value="FAD/NAD(P)-binding domain"/>
    <property type="match status" value="1"/>
</dbReference>